<sequence length="483" mass="54840">MIIDESGVLPIVVFENGGEWSEVLKVAAPHLDKRGLAKFEQAFGGAVKTVLVERHYIDKDYRDTFSNYHSKRFQTPNSRCNRLHFFNEVLDKAALVDVERMQRSYLGYSVIRPTRPNCVGRTLICPVDSRVGEAHIRTCAEEIHLLGVSLEVHGFPFISQDADVTVCAQSALWTVLRYFSNRYSRYGEIHPFQIGQLTKDYSIGRMYPSDGLTMWQMAEALRQHSFEPLIYSRDQHKDQFEHLLYTYIESGIPCLVGVPQHVISAFGHFSNIDSLLIADDKRLHYSSEFNQGFVISDDNTFPYQPLRQGGALSANDSRFEFSQIDSFIAPLPDKVYLSPEGFRKAAELSLAKFISESPTLQNETLMLRIFLTTGTSFKGRILERGMGHSSVAEVYRYLPMPHFIWVCELSTPGLFEQRKVLGEIIWDATRNGYETSGLVACHLPEKLIFDLGSSLNGAENLIKSDLQKFTPYALYVSNLSQIN</sequence>
<evidence type="ECO:0000313" key="2">
    <source>
        <dbReference type="Proteomes" id="UP001324993"/>
    </source>
</evidence>
<protein>
    <recommendedName>
        <fullName evidence="3">YcaO domain-containing protein</fullName>
    </recommendedName>
</protein>
<evidence type="ECO:0008006" key="3">
    <source>
        <dbReference type="Google" id="ProtNLM"/>
    </source>
</evidence>
<reference evidence="1 2" key="1">
    <citation type="submission" date="2023-11" db="EMBL/GenBank/DDBJ databases">
        <title>Coraliomargarita sp. nov., isolated from marine algae.</title>
        <authorList>
            <person name="Lee J.K."/>
            <person name="Baek J.H."/>
            <person name="Kim J.M."/>
            <person name="Choi D.G."/>
            <person name="Jeon C.O."/>
        </authorList>
    </citation>
    <scope>NUCLEOTIDE SEQUENCE [LARGE SCALE GENOMIC DNA]</scope>
    <source>
        <strain evidence="1 2">J2-16</strain>
    </source>
</reference>
<keyword evidence="2" id="KW-1185">Reference proteome</keyword>
<dbReference type="EMBL" id="CP138858">
    <property type="protein sequence ID" value="WPJ94347.1"/>
    <property type="molecule type" value="Genomic_DNA"/>
</dbReference>
<proteinExistence type="predicted"/>
<gene>
    <name evidence="1" type="ORF">SH580_12970</name>
</gene>
<evidence type="ECO:0000313" key="1">
    <source>
        <dbReference type="EMBL" id="WPJ94347.1"/>
    </source>
</evidence>
<name>A0ABZ0RFK2_9BACT</name>
<organism evidence="1 2">
    <name type="scientific">Coraliomargarita algicola</name>
    <dbReference type="NCBI Taxonomy" id="3092156"/>
    <lineage>
        <taxon>Bacteria</taxon>
        <taxon>Pseudomonadati</taxon>
        <taxon>Verrucomicrobiota</taxon>
        <taxon>Opitutia</taxon>
        <taxon>Puniceicoccales</taxon>
        <taxon>Coraliomargaritaceae</taxon>
        <taxon>Coraliomargarita</taxon>
    </lineage>
</organism>
<dbReference type="RefSeq" id="WP_319831281.1">
    <property type="nucleotide sequence ID" value="NZ_CP138858.1"/>
</dbReference>
<accession>A0ABZ0RFK2</accession>
<dbReference type="Proteomes" id="UP001324993">
    <property type="component" value="Chromosome"/>
</dbReference>